<dbReference type="PROSITE" id="PS51471">
    <property type="entry name" value="FE2OG_OXY"/>
    <property type="match status" value="1"/>
</dbReference>
<keyword evidence="10" id="KW-0325">Glycoprotein</keyword>
<dbReference type="InterPro" id="IPR005123">
    <property type="entry name" value="Oxoglu/Fe-dep_dioxygenase_dom"/>
</dbReference>
<reference evidence="14" key="1">
    <citation type="submission" date="2021-01" db="EMBL/GenBank/DDBJ databases">
        <authorList>
            <person name="Corre E."/>
            <person name="Pelletier E."/>
            <person name="Niang G."/>
            <person name="Scheremetjew M."/>
            <person name="Finn R."/>
            <person name="Kale V."/>
            <person name="Holt S."/>
            <person name="Cochrane G."/>
            <person name="Meng A."/>
            <person name="Brown T."/>
            <person name="Cohen L."/>
        </authorList>
    </citation>
    <scope>NUCLEOTIDE SEQUENCE</scope>
    <source>
        <strain evidence="14">CCMP1723</strain>
    </source>
</reference>
<dbReference type="InterPro" id="IPR011990">
    <property type="entry name" value="TPR-like_helical_dom_sf"/>
</dbReference>
<keyword evidence="5" id="KW-0479">Metal-binding</keyword>
<evidence type="ECO:0008006" key="15">
    <source>
        <dbReference type="Google" id="ProtNLM"/>
    </source>
</evidence>
<dbReference type="AlphaFoldDB" id="A0A7S0NKV0"/>
<name>A0A7S0NKV0_MICPS</name>
<evidence type="ECO:0000256" key="1">
    <source>
        <dbReference type="ARBA" id="ARBA00001961"/>
    </source>
</evidence>
<dbReference type="InterPro" id="IPR044862">
    <property type="entry name" value="Pro_4_hyd_alph_FE2OG_OXY"/>
</dbReference>
<dbReference type="EMBL" id="HBEQ01008373">
    <property type="protein sequence ID" value="CAD8519279.1"/>
    <property type="molecule type" value="Transcribed_RNA"/>
</dbReference>
<dbReference type="GO" id="GO:0045814">
    <property type="term" value="P:negative regulation of gene expression, epigenetic"/>
    <property type="evidence" value="ECO:0007669"/>
    <property type="project" value="TreeGrafter"/>
</dbReference>
<evidence type="ECO:0000256" key="2">
    <source>
        <dbReference type="ARBA" id="ARBA00022603"/>
    </source>
</evidence>
<dbReference type="PANTHER" id="PTHR46402:SF2">
    <property type="entry name" value="HISTONE-LYSINE N-TRIMETHYLTRANSFERASE SMYD5"/>
    <property type="match status" value="1"/>
</dbReference>
<evidence type="ECO:0000256" key="6">
    <source>
        <dbReference type="ARBA" id="ARBA00022824"/>
    </source>
</evidence>
<dbReference type="Gene3D" id="2.170.270.10">
    <property type="entry name" value="SET domain"/>
    <property type="match status" value="1"/>
</dbReference>
<dbReference type="InterPro" id="IPR046341">
    <property type="entry name" value="SET_dom_sf"/>
</dbReference>
<keyword evidence="3" id="KW-0808">Transferase</keyword>
<keyword evidence="6" id="KW-0256">Endoplasmic reticulum</keyword>
<gene>
    <name evidence="14" type="ORF">MCOM1403_LOCUS6705</name>
</gene>
<feature type="domain" description="SET" evidence="12">
    <location>
        <begin position="45"/>
        <end position="585"/>
    </location>
</feature>
<keyword evidence="4" id="KW-0949">S-adenosyl-L-methionine</keyword>
<evidence type="ECO:0000256" key="4">
    <source>
        <dbReference type="ARBA" id="ARBA00022691"/>
    </source>
</evidence>
<dbReference type="GO" id="GO:0031418">
    <property type="term" value="F:L-ascorbic acid binding"/>
    <property type="evidence" value="ECO:0007669"/>
    <property type="project" value="InterPro"/>
</dbReference>
<feature type="compositionally biased region" description="Acidic residues" evidence="11">
    <location>
        <begin position="446"/>
        <end position="461"/>
    </location>
</feature>
<accession>A0A7S0NKV0</accession>
<evidence type="ECO:0000256" key="3">
    <source>
        <dbReference type="ARBA" id="ARBA00022679"/>
    </source>
</evidence>
<dbReference type="PANTHER" id="PTHR46402">
    <property type="entry name" value="SET AND MYND DOMAIN-CONTAINING PROTEIN 5"/>
    <property type="match status" value="1"/>
</dbReference>
<dbReference type="GO" id="GO:0051213">
    <property type="term" value="F:dioxygenase activity"/>
    <property type="evidence" value="ECO:0007669"/>
    <property type="project" value="UniProtKB-KW"/>
</dbReference>
<dbReference type="CDD" id="cd20071">
    <property type="entry name" value="SET_SMYD"/>
    <property type="match status" value="1"/>
</dbReference>
<dbReference type="GO" id="GO:0016705">
    <property type="term" value="F:oxidoreductase activity, acting on paired donors, with incorporation or reduction of molecular oxygen"/>
    <property type="evidence" value="ECO:0007669"/>
    <property type="project" value="InterPro"/>
</dbReference>
<organism evidence="14">
    <name type="scientific">Micromonas pusilla</name>
    <name type="common">Picoplanktonic green alga</name>
    <name type="synonym">Chromulina pusilla</name>
    <dbReference type="NCBI Taxonomy" id="38833"/>
    <lineage>
        <taxon>Eukaryota</taxon>
        <taxon>Viridiplantae</taxon>
        <taxon>Chlorophyta</taxon>
        <taxon>Mamiellophyceae</taxon>
        <taxon>Mamiellales</taxon>
        <taxon>Mamiellaceae</taxon>
        <taxon>Micromonas</taxon>
    </lineage>
</organism>
<dbReference type="InterPro" id="IPR001214">
    <property type="entry name" value="SET_dom"/>
</dbReference>
<comment type="cofactor">
    <cofactor evidence="1">
        <name>L-ascorbate</name>
        <dbReference type="ChEBI" id="CHEBI:38290"/>
    </cofactor>
</comment>
<dbReference type="SMART" id="SM00702">
    <property type="entry name" value="P4Hc"/>
    <property type="match status" value="1"/>
</dbReference>
<feature type="compositionally biased region" description="Acidic residues" evidence="11">
    <location>
        <begin position="415"/>
        <end position="436"/>
    </location>
</feature>
<evidence type="ECO:0000259" key="12">
    <source>
        <dbReference type="PROSITE" id="PS50280"/>
    </source>
</evidence>
<evidence type="ECO:0000313" key="14">
    <source>
        <dbReference type="EMBL" id="CAD8519279.1"/>
    </source>
</evidence>
<dbReference type="PROSITE" id="PS50280">
    <property type="entry name" value="SET"/>
    <property type="match status" value="1"/>
</dbReference>
<protein>
    <recommendedName>
        <fullName evidence="15">Fe2OG dioxygenase domain-containing protein</fullName>
    </recommendedName>
</protein>
<dbReference type="Pfam" id="PF13640">
    <property type="entry name" value="2OG-FeII_Oxy_3"/>
    <property type="match status" value="1"/>
</dbReference>
<sequence>MPPKRTREGEDKVPAESADAVVDTAAADATALVHLRGTDAGAPPPPVECRLVESRGRALVASRKIEKGAVFMSERPIAAVQAVANRAAFAACAHCLAPVGLGATHHLALACGATTRRDLVAAVSSPQGWGRIKYDKPTLPRLSGDEDGALVPCRRARGGCAEVFCTARCRADAEGWHALVCVGHCEEGSPMYEFRRHAMRTHESFLLAANAAARALADAGASDCVGEGEAGRSADEKTAFDPRRDASLAAAVNVRALTALCAPREPWWETAARVASLDDPDAGSNDPKRSAKYARGLERRAETLREQIEDAWQLLEMSWVRMRNLGADAGTGERTPVAPLLTPVAPLLTFDAFHRLVAAVDNTVLPVGDEHPGAAYARRASKAEAGAAEMACRALDGWLDAIDEGGVAMGHAGDGSEDESEEDEGSSEDDSSDSDESGPGTPGRSDDDDDEDSESEEEDAGAPEPNATRRGDWIERGPVAARPTPVSNAKGAGMLDIVERAAAKLPRLAALALAPGVALVNHSCLPNCQVEITRGAVDDTEEGDDEKTGEKTKKPERGADCGSLRVSLLALRDISPGEELTVGYVPVTQDIASRRADLVARHGFVCSCARCELESGADGANPSVADMKRLADQAQEEARYEDAEAAARFVLKSDPNDGDAHHKIGTAMLGQGRWADAHAAWREGVAVAPDHPALSSQAAKDEAYAPGVPAADQTLRSFALETVHDGGIWATPESSPLMTEAECAEWVRLAEKAGEARGGWTTSRHYAVPTTDIPVHAIPDLLPLWNRLMRDKLASLLSAACLDEMPTPASVRVHDAFVVRYEAGAQHHLPMHVDQSAVSVTLALNDEGEYEGGGTTFAAPVGKTVRPGRGHVVAFKGGLQHGGSPVRIGVRYIVAAFLFAE</sequence>
<dbReference type="SMART" id="SM00317">
    <property type="entry name" value="SET"/>
    <property type="match status" value="1"/>
</dbReference>
<evidence type="ECO:0000256" key="5">
    <source>
        <dbReference type="ARBA" id="ARBA00022723"/>
    </source>
</evidence>
<dbReference type="SUPFAM" id="SSF82199">
    <property type="entry name" value="SET domain"/>
    <property type="match status" value="1"/>
</dbReference>
<dbReference type="SUPFAM" id="SSF48452">
    <property type="entry name" value="TPR-like"/>
    <property type="match status" value="1"/>
</dbReference>
<evidence type="ECO:0000256" key="7">
    <source>
        <dbReference type="ARBA" id="ARBA00022964"/>
    </source>
</evidence>
<dbReference type="GO" id="GO:0032259">
    <property type="term" value="P:methylation"/>
    <property type="evidence" value="ECO:0007669"/>
    <property type="project" value="UniProtKB-KW"/>
</dbReference>
<dbReference type="GO" id="GO:0005506">
    <property type="term" value="F:iron ion binding"/>
    <property type="evidence" value="ECO:0007669"/>
    <property type="project" value="InterPro"/>
</dbReference>
<evidence type="ECO:0000256" key="10">
    <source>
        <dbReference type="ARBA" id="ARBA00023180"/>
    </source>
</evidence>
<keyword evidence="2" id="KW-0489">Methyltransferase</keyword>
<evidence type="ECO:0000256" key="8">
    <source>
        <dbReference type="ARBA" id="ARBA00023002"/>
    </source>
</evidence>
<feature type="compositionally biased region" description="Basic and acidic residues" evidence="11">
    <location>
        <begin position="546"/>
        <end position="558"/>
    </location>
</feature>
<dbReference type="GO" id="GO:0042799">
    <property type="term" value="F:histone H4K20 methyltransferase activity"/>
    <property type="evidence" value="ECO:0007669"/>
    <property type="project" value="TreeGrafter"/>
</dbReference>
<evidence type="ECO:0000259" key="13">
    <source>
        <dbReference type="PROSITE" id="PS51471"/>
    </source>
</evidence>
<evidence type="ECO:0000256" key="11">
    <source>
        <dbReference type="SAM" id="MobiDB-lite"/>
    </source>
</evidence>
<keyword evidence="7" id="KW-0223">Dioxygenase</keyword>
<dbReference type="InterPro" id="IPR006620">
    <property type="entry name" value="Pro_4_hyd_alph"/>
</dbReference>
<feature type="region of interest" description="Disordered" evidence="11">
    <location>
        <begin position="536"/>
        <end position="558"/>
    </location>
</feature>
<dbReference type="Gene3D" id="1.25.40.10">
    <property type="entry name" value="Tetratricopeptide repeat domain"/>
    <property type="match status" value="1"/>
</dbReference>
<keyword evidence="8" id="KW-0560">Oxidoreductase</keyword>
<dbReference type="Pfam" id="PF00856">
    <property type="entry name" value="SET"/>
    <property type="match status" value="1"/>
</dbReference>
<feature type="domain" description="Fe2OG dioxygenase" evidence="13">
    <location>
        <begin position="812"/>
        <end position="901"/>
    </location>
</feature>
<keyword evidence="9" id="KW-0408">Iron</keyword>
<evidence type="ECO:0000256" key="9">
    <source>
        <dbReference type="ARBA" id="ARBA00023004"/>
    </source>
</evidence>
<proteinExistence type="predicted"/>
<feature type="region of interest" description="Disordered" evidence="11">
    <location>
        <begin position="406"/>
        <end position="489"/>
    </location>
</feature>
<dbReference type="Gene3D" id="2.60.120.620">
    <property type="entry name" value="q2cbj1_9rhob like domain"/>
    <property type="match status" value="1"/>
</dbReference>